<keyword evidence="11" id="KW-1003">Cell membrane</keyword>
<dbReference type="Proteomes" id="UP000265140">
    <property type="component" value="Chromosome 19"/>
</dbReference>
<dbReference type="InterPro" id="IPR011009">
    <property type="entry name" value="Kinase-like_dom_sf"/>
</dbReference>
<evidence type="ECO:0000256" key="12">
    <source>
        <dbReference type="ARBA" id="ARBA00022483"/>
    </source>
</evidence>
<keyword evidence="21" id="KW-0333">Golgi apparatus</keyword>
<name>A0A6Q2Z7Y1_ESOLU</name>
<keyword evidence="25" id="KW-0968">Cytoplasmic vesicle</keyword>
<feature type="compositionally biased region" description="Low complexity" evidence="31">
    <location>
        <begin position="311"/>
        <end position="325"/>
    </location>
</feature>
<feature type="compositionally biased region" description="Low complexity" evidence="31">
    <location>
        <begin position="692"/>
        <end position="705"/>
    </location>
</feature>
<feature type="domain" description="C2" evidence="32">
    <location>
        <begin position="1602"/>
        <end position="1721"/>
    </location>
</feature>
<evidence type="ECO:0000259" key="36">
    <source>
        <dbReference type="PROSITE" id="PS51546"/>
    </source>
</evidence>
<evidence type="ECO:0000256" key="7">
    <source>
        <dbReference type="ARBA" id="ARBA00006209"/>
    </source>
</evidence>
<dbReference type="GO" id="GO:0046934">
    <property type="term" value="F:1-phosphatidylinositol-4,5-bisphosphate 3-kinase activity"/>
    <property type="evidence" value="ECO:0007669"/>
    <property type="project" value="UniProtKB-EC"/>
</dbReference>
<evidence type="ECO:0000256" key="6">
    <source>
        <dbReference type="ARBA" id="ARBA00004601"/>
    </source>
</evidence>
<keyword evidence="14" id="KW-0597">Phosphoprotein</keyword>
<dbReference type="Ensembl" id="ENSELUT00000045935.2">
    <property type="protein sequence ID" value="ENSELUP00000073855.1"/>
    <property type="gene ID" value="ENSELUG00000003559.3"/>
</dbReference>
<feature type="region of interest" description="Disordered" evidence="31">
    <location>
        <begin position="39"/>
        <end position="81"/>
    </location>
</feature>
<feature type="domain" description="PX" evidence="33">
    <location>
        <begin position="1463"/>
        <end position="1579"/>
    </location>
</feature>
<keyword evidence="16" id="KW-0808">Transferase</keyword>
<dbReference type="SMART" id="SM00312">
    <property type="entry name" value="PX"/>
    <property type="match status" value="1"/>
</dbReference>
<keyword evidence="24" id="KW-0539">Nucleus</keyword>
<dbReference type="PROSITE" id="PS50195">
    <property type="entry name" value="PX"/>
    <property type="match status" value="1"/>
</dbReference>
<evidence type="ECO:0000256" key="10">
    <source>
        <dbReference type="ARBA" id="ARBA00012073"/>
    </source>
</evidence>
<dbReference type="InterPro" id="IPR035892">
    <property type="entry name" value="C2_domain_sf"/>
</dbReference>
<evidence type="ECO:0000259" key="33">
    <source>
        <dbReference type="PROSITE" id="PS50195"/>
    </source>
</evidence>
<dbReference type="PROSITE" id="PS51547">
    <property type="entry name" value="C2_PI3K"/>
    <property type="match status" value="1"/>
</dbReference>
<dbReference type="PROSITE" id="PS50004">
    <property type="entry name" value="C2"/>
    <property type="match status" value="1"/>
</dbReference>
<dbReference type="SMART" id="SM00145">
    <property type="entry name" value="PI3Ka"/>
    <property type="match status" value="1"/>
</dbReference>
<dbReference type="InterPro" id="IPR001263">
    <property type="entry name" value="PI3K_accessory_dom"/>
</dbReference>
<dbReference type="Pfam" id="PF00613">
    <property type="entry name" value="PI3Ka"/>
    <property type="match status" value="1"/>
</dbReference>
<dbReference type="SUPFAM" id="SSF48371">
    <property type="entry name" value="ARM repeat"/>
    <property type="match status" value="1"/>
</dbReference>
<comment type="catalytic activity">
    <reaction evidence="26">
        <text>a 1,2-diacyl-sn-glycero-3-phospho-(1D-myo-inositol-4,5-bisphosphate) + ATP = a 1,2-diacyl-sn-glycero-3-phospho-(1D-myo-inositol-3,4,5-trisphosphate) + ADP + H(+)</text>
        <dbReference type="Rhea" id="RHEA:21292"/>
        <dbReference type="ChEBI" id="CHEBI:15378"/>
        <dbReference type="ChEBI" id="CHEBI:30616"/>
        <dbReference type="ChEBI" id="CHEBI:57836"/>
        <dbReference type="ChEBI" id="CHEBI:58456"/>
        <dbReference type="ChEBI" id="CHEBI:456216"/>
        <dbReference type="EC" id="2.7.1.153"/>
    </reaction>
    <physiologicalReaction direction="left-to-right" evidence="26">
        <dbReference type="Rhea" id="RHEA:21293"/>
    </physiologicalReaction>
</comment>
<dbReference type="Gene3D" id="1.10.1070.11">
    <property type="entry name" value="Phosphatidylinositol 3-/4-kinase, catalytic domain"/>
    <property type="match status" value="1"/>
</dbReference>
<organism evidence="38 39">
    <name type="scientific">Esox lucius</name>
    <name type="common">Northern pike</name>
    <dbReference type="NCBI Taxonomy" id="8010"/>
    <lineage>
        <taxon>Eukaryota</taxon>
        <taxon>Metazoa</taxon>
        <taxon>Chordata</taxon>
        <taxon>Craniata</taxon>
        <taxon>Vertebrata</taxon>
        <taxon>Euteleostomi</taxon>
        <taxon>Actinopterygii</taxon>
        <taxon>Neopterygii</taxon>
        <taxon>Teleostei</taxon>
        <taxon>Protacanthopterygii</taxon>
        <taxon>Esociformes</taxon>
        <taxon>Esocidae</taxon>
        <taxon>Esox</taxon>
    </lineage>
</organism>
<dbReference type="InterPro" id="IPR016024">
    <property type="entry name" value="ARM-type_fold"/>
</dbReference>
<evidence type="ECO:0000256" key="25">
    <source>
        <dbReference type="ARBA" id="ARBA00023329"/>
    </source>
</evidence>
<dbReference type="CDD" id="cd05176">
    <property type="entry name" value="PI3Kc_C2_alpha"/>
    <property type="match status" value="1"/>
</dbReference>
<dbReference type="EC" id="2.7.1.137" evidence="10"/>
<evidence type="ECO:0000256" key="5">
    <source>
        <dbReference type="ARBA" id="ARBA00004236"/>
    </source>
</evidence>
<dbReference type="GO" id="GO:0005794">
    <property type="term" value="C:Golgi apparatus"/>
    <property type="evidence" value="ECO:0007669"/>
    <property type="project" value="UniProtKB-SubCell"/>
</dbReference>
<feature type="region of interest" description="Disordered" evidence="31">
    <location>
        <begin position="269"/>
        <end position="288"/>
    </location>
</feature>
<dbReference type="FunCoup" id="A0A6Q2Z7Y1">
    <property type="interactions" value="1522"/>
</dbReference>
<feature type="domain" description="PI3K/PI4K catalytic" evidence="34">
    <location>
        <begin position="1146"/>
        <end position="1424"/>
    </location>
</feature>
<keyword evidence="22" id="KW-0443">Lipid metabolism</keyword>
<dbReference type="PROSITE" id="PS51545">
    <property type="entry name" value="PIK_HELICAL"/>
    <property type="match status" value="1"/>
</dbReference>
<feature type="region of interest" description="Disordered" evidence="31">
    <location>
        <begin position="304"/>
        <end position="396"/>
    </location>
</feature>
<evidence type="ECO:0000256" key="4">
    <source>
        <dbReference type="ARBA" id="ARBA00004132"/>
    </source>
</evidence>
<dbReference type="InterPro" id="IPR042236">
    <property type="entry name" value="PI3K_accessory_sf"/>
</dbReference>
<dbReference type="PANTHER" id="PTHR10048">
    <property type="entry name" value="PHOSPHATIDYLINOSITOL KINASE"/>
    <property type="match status" value="1"/>
</dbReference>
<keyword evidence="12" id="KW-0268">Exocytosis</keyword>
<keyword evidence="17" id="KW-0547">Nucleotide-binding</keyword>
<dbReference type="InterPro" id="IPR036871">
    <property type="entry name" value="PX_dom_sf"/>
</dbReference>
<evidence type="ECO:0000259" key="32">
    <source>
        <dbReference type="PROSITE" id="PS50004"/>
    </source>
</evidence>
<dbReference type="SUPFAM" id="SSF56112">
    <property type="entry name" value="Protein kinase-like (PK-like)"/>
    <property type="match status" value="1"/>
</dbReference>
<dbReference type="GO" id="GO:0005886">
    <property type="term" value="C:plasma membrane"/>
    <property type="evidence" value="ECO:0007669"/>
    <property type="project" value="UniProtKB-SubCell"/>
</dbReference>
<evidence type="ECO:0000256" key="18">
    <source>
        <dbReference type="ARBA" id="ARBA00022777"/>
    </source>
</evidence>
<dbReference type="SMART" id="SM00146">
    <property type="entry name" value="PI3Kc"/>
    <property type="match status" value="1"/>
</dbReference>
<dbReference type="FunFam" id="1.25.40.70:FF:000007">
    <property type="entry name" value="phosphatidylinositol 4-phosphate 3-kinase C2 domain-containing subunit alpha"/>
    <property type="match status" value="1"/>
</dbReference>
<dbReference type="GO" id="GO:0006897">
    <property type="term" value="P:endocytosis"/>
    <property type="evidence" value="ECO:0007669"/>
    <property type="project" value="UniProtKB-KW"/>
</dbReference>
<dbReference type="PROSITE" id="PS50290">
    <property type="entry name" value="PI3_4_KINASE_3"/>
    <property type="match status" value="1"/>
</dbReference>
<gene>
    <name evidence="38" type="primary">PIK3C2A</name>
</gene>
<reference evidence="38" key="3">
    <citation type="submission" date="2025-08" db="UniProtKB">
        <authorList>
            <consortium name="Ensembl"/>
        </authorList>
    </citation>
    <scope>IDENTIFICATION</scope>
</reference>
<sequence length="1729" mass="191979">MAQISSGNGFKLDVAQPKGAVDKEEALRMEAEALAKLQKDKRNTLTVTTSTAASTSSSSTKTLPAVAPPRPTPSTTSRPEKDLIVFPEAKKQAEKDKFQNIDVDKLTNEELEKLLLDNSFGANSSKASRPFSLLGFDLSASYPGGHSTCIPSPFTSGQWTPSMLSTPIGSCVSTPTHQQAPMFPSAPFPKPQTSFQNGFSPAIPPYMGLPSQQASFMTFAPIQQPGAIVFQQPAVTPEMARLFDKIHSTSEYLKNGRSANSDLDSAVTSAVSLAPNPPPPAVEPPAINPFEWLDLDPLHKRKVEGKEGNSAAPGGALVAGVPAGGDPWDAVLLDETESGAGGTSPPLEKKNPRHSQPQMSSVGSTVSRSHSLTIPASSSQRKPNNTHDKGSGKILAKHSALKEKEAQNLEVVAFCEDVAILRSKFAHDDLLTNPGYVLSAVIPQRDGGGDNGCSVKVSIEISDSQEPVTFTCDVSSPVELLIMQALCWVHDDLSKVDISSYVLKVCGQEEALQNKHSLGSHEYVQNCRKWEAEIKLQLLSQTTMRRDLARTAEDDTSPVDLERHLGQVERPFKENVTRQGLSDYLEGYHNQVNICLQNESTQYKTVERLVQKVKSLCCALGEVETQAITEAVKRVKWSVNLPRTRSPEVGSKTSGGSSEGHLSPVEECMGILTDAVYDLARLYLRSFCPASSSYSSSPDPTSSNSQHAEGESAPEGRGSKDASGTTDHLQFTVFAVHGIPAAWVSSYEKYYLMCALTHNGRNLFKPIQSKKVGTYKSFFYHIKWDELINFPMAVALLPLESMLTLSLFGVLNQNASSSPDSNKQRKGPELLGKVSLPLFDFRRVLARGTKLLCLWTSSQTASATTGGRRKNLAERVILQVDFPSPMVDVLYVGPQEIPCPDPDTLEDLDPDLRRQVEELCSRASTFGLMRADRQLLWDQRHHCRVYTDSLPKVLASAPSWDRGSLAEIHSLLHHWPSLQPVCALELLDSKFADTEVRSMAVRWIETSSDDELADYLPQLVQALKFECHLENALVMFLLSRAHGNINIAHFLYWLLRDAVQDPAFGRRYDQVLGALLCLCGAGLRAELDKQTRLVTLLGALAEKVRQTGGSARQAVLQEGLERVQSFFQGTTCRLPLSPSLEAKELHIKSCSFFSSNAVPLKLALVNADPLGEEINVMFKVGEDLRQDMLALQMIRIMDRIWLQEGLDLRIVNFKCISTGKDKGMVELVPSSDTLRKIQAEYGVTGSFKDKPLAEWLRKYNPAEDEYEKASENFIYSCAGCCVATYVLGICDRHNDNIMLRSTGHMFHIDFGKFLGHAQMFGSFKRDRAPFVLTSDMAYVINGGERPTSRFQLFVDLCSQAYNLIRKHSGLFLNLLSLMTLSGLPELTGSQDLKYVYDSLQPQTTDAEATIFFTRLIESSLGSVATKFNFFIHNLAQLRFSGLPSNDEPILSFSPRTYTLKQEGRINDASIFSFQKRYNPDKHYTYVVKLRRDGQSEAQFLFRTFDEFQELHNKLCILFPLWKLPGFPNKMVLGRTHIKEVAAKRKIELNSYVHNLMRSSTDVTQCDLIYTFFHPIARDDKTEGFEATAKAETPPLSPTSSRVEGEVKLSVSYRNNTLFIMVMHIRDLVSEDGTDPNPYVKTYLLPDPNKTSKRKTKISRKTRNPTFNEMLVYSGYSKETLGLRELQLSVLSAESLRENCYLGSVTLKLKDFDLSKETVKWYKLTAVPYF</sequence>
<feature type="compositionally biased region" description="Low complexity" evidence="31">
    <location>
        <begin position="44"/>
        <end position="63"/>
    </location>
</feature>
<dbReference type="InterPro" id="IPR029071">
    <property type="entry name" value="Ubiquitin-like_domsf"/>
</dbReference>
<evidence type="ECO:0000256" key="16">
    <source>
        <dbReference type="ARBA" id="ARBA00022679"/>
    </source>
</evidence>
<dbReference type="CDD" id="cd04012">
    <property type="entry name" value="C2A_PI3K_class_II"/>
    <property type="match status" value="1"/>
</dbReference>
<dbReference type="InterPro" id="IPR036940">
    <property type="entry name" value="PI3/4_kinase_cat_sf"/>
</dbReference>
<dbReference type="InterPro" id="IPR001683">
    <property type="entry name" value="PX_dom"/>
</dbReference>
<keyword evidence="23" id="KW-0472">Membrane</keyword>
<comment type="subcellular location">
    <subcellularLocation>
        <location evidence="5">Cell membrane</location>
    </subcellularLocation>
    <subcellularLocation>
        <location evidence="4">Cytoplasmic vesicle</location>
        <location evidence="4">Clathrin-coated vesicle</location>
    </subcellularLocation>
    <subcellularLocation>
        <location evidence="6">Golgi apparatus</location>
        <location evidence="6">trans-Golgi network</location>
    </subcellularLocation>
    <subcellularLocation>
        <location evidence="3">Nucleus</location>
    </subcellularLocation>
</comment>
<dbReference type="GO" id="GO:0005942">
    <property type="term" value="C:phosphatidylinositol 3-kinase complex"/>
    <property type="evidence" value="ECO:0007669"/>
    <property type="project" value="TreeGrafter"/>
</dbReference>
<evidence type="ECO:0000256" key="31">
    <source>
        <dbReference type="SAM" id="MobiDB-lite"/>
    </source>
</evidence>
<dbReference type="SMART" id="SM00142">
    <property type="entry name" value="PI3K_C2"/>
    <property type="match status" value="1"/>
</dbReference>
<evidence type="ECO:0000256" key="8">
    <source>
        <dbReference type="ARBA" id="ARBA00012010"/>
    </source>
</evidence>
<evidence type="ECO:0000256" key="2">
    <source>
        <dbReference type="ARBA" id="ARBA00001946"/>
    </source>
</evidence>
<evidence type="ECO:0000256" key="24">
    <source>
        <dbReference type="ARBA" id="ARBA00023242"/>
    </source>
</evidence>
<dbReference type="GO" id="GO:0035091">
    <property type="term" value="F:phosphatidylinositol binding"/>
    <property type="evidence" value="ECO:0007669"/>
    <property type="project" value="InterPro"/>
</dbReference>
<feature type="compositionally biased region" description="Polar residues" evidence="31">
    <location>
        <begin position="372"/>
        <end position="383"/>
    </location>
</feature>
<dbReference type="InterPro" id="IPR000341">
    <property type="entry name" value="PI3K_Ras-bd_dom"/>
</dbReference>
<dbReference type="OrthoDB" id="67688at2759"/>
<evidence type="ECO:0000256" key="20">
    <source>
        <dbReference type="ARBA" id="ARBA00022990"/>
    </source>
</evidence>
<dbReference type="GO" id="GO:0035005">
    <property type="term" value="F:1-phosphatidylinositol-4-phosphate 3-kinase activity"/>
    <property type="evidence" value="ECO:0007669"/>
    <property type="project" value="UniProtKB-EC"/>
</dbReference>
<dbReference type="SUPFAM" id="SSF49562">
    <property type="entry name" value="C2 domain (Calcium/lipid-binding domain, CaLB)"/>
    <property type="match status" value="2"/>
</dbReference>
<evidence type="ECO:0000256" key="19">
    <source>
        <dbReference type="ARBA" id="ARBA00022840"/>
    </source>
</evidence>
<comment type="catalytic activity">
    <reaction evidence="27">
        <text>a 1,2-diacyl-sn-glycero-3-phospho-(1D-myo-inositol) + ATP = a 1,2-diacyl-sn-glycero-3-phospho-(1D-myo-inositol-3-phosphate) + ADP + H(+)</text>
        <dbReference type="Rhea" id="RHEA:12709"/>
        <dbReference type="ChEBI" id="CHEBI:15378"/>
        <dbReference type="ChEBI" id="CHEBI:30616"/>
        <dbReference type="ChEBI" id="CHEBI:57880"/>
        <dbReference type="ChEBI" id="CHEBI:58088"/>
        <dbReference type="ChEBI" id="CHEBI:456216"/>
        <dbReference type="EC" id="2.7.1.137"/>
    </reaction>
    <physiologicalReaction direction="left-to-right" evidence="27">
        <dbReference type="Rhea" id="RHEA:12710"/>
    </physiologicalReaction>
</comment>
<evidence type="ECO:0000256" key="26">
    <source>
        <dbReference type="ARBA" id="ARBA00023981"/>
    </source>
</evidence>
<dbReference type="FunFam" id="3.30.1520.10:FF:000006">
    <property type="entry name" value="Phosphatidylinositol 4-phosphate 3-kinase C2 domain-containing subunit alpha"/>
    <property type="match status" value="1"/>
</dbReference>
<evidence type="ECO:0000256" key="3">
    <source>
        <dbReference type="ARBA" id="ARBA00004123"/>
    </source>
</evidence>
<dbReference type="Gene3D" id="2.60.40.150">
    <property type="entry name" value="C2 domain"/>
    <property type="match status" value="2"/>
</dbReference>
<evidence type="ECO:0000256" key="11">
    <source>
        <dbReference type="ARBA" id="ARBA00022475"/>
    </source>
</evidence>
<evidence type="ECO:0000259" key="35">
    <source>
        <dbReference type="PROSITE" id="PS51545"/>
    </source>
</evidence>
<evidence type="ECO:0000259" key="34">
    <source>
        <dbReference type="PROSITE" id="PS50290"/>
    </source>
</evidence>
<dbReference type="GO" id="GO:0005634">
    <property type="term" value="C:nucleus"/>
    <property type="evidence" value="ECO:0007669"/>
    <property type="project" value="UniProtKB-SubCell"/>
</dbReference>
<dbReference type="PROSITE" id="PS00915">
    <property type="entry name" value="PI3_4_KINASE_1"/>
    <property type="match status" value="1"/>
</dbReference>
<dbReference type="OMA" id="HQWPALY"/>
<dbReference type="Pfam" id="PF00454">
    <property type="entry name" value="PI3_PI4_kinase"/>
    <property type="match status" value="1"/>
</dbReference>
<evidence type="ECO:0000256" key="21">
    <source>
        <dbReference type="ARBA" id="ARBA00023034"/>
    </source>
</evidence>
<feature type="domain" description="C2 PI3K-type" evidence="37">
    <location>
        <begin position="725"/>
        <end position="883"/>
    </location>
</feature>
<dbReference type="GO" id="GO:0005524">
    <property type="term" value="F:ATP binding"/>
    <property type="evidence" value="ECO:0007669"/>
    <property type="project" value="UniProtKB-KW"/>
</dbReference>
<dbReference type="SMART" id="SM00239">
    <property type="entry name" value="C2"/>
    <property type="match status" value="1"/>
</dbReference>
<dbReference type="RefSeq" id="XP_028970831.1">
    <property type="nucleotide sequence ID" value="XM_029114998.2"/>
</dbReference>
<dbReference type="InterPro" id="IPR018936">
    <property type="entry name" value="PI3/4_kinase_CS"/>
</dbReference>
<comment type="cofactor">
    <cofactor evidence="2">
        <name>Mg(2+)</name>
        <dbReference type="ChEBI" id="CHEBI:18420"/>
    </cofactor>
</comment>
<dbReference type="SUPFAM" id="SSF64268">
    <property type="entry name" value="PX domain"/>
    <property type="match status" value="1"/>
</dbReference>
<dbReference type="InterPro" id="IPR000403">
    <property type="entry name" value="PI3/4_kinase_cat_dom"/>
</dbReference>
<dbReference type="InterPro" id="IPR015433">
    <property type="entry name" value="PI3/4_kinase"/>
</dbReference>
<feature type="compositionally biased region" description="Pro residues" evidence="31">
    <location>
        <begin position="275"/>
        <end position="287"/>
    </location>
</feature>
<dbReference type="EC" id="2.7.1.154" evidence="9"/>
<dbReference type="CDD" id="cd08381">
    <property type="entry name" value="C2B_PI3K_class_II"/>
    <property type="match status" value="1"/>
</dbReference>
<dbReference type="Gene3D" id="3.30.1520.10">
    <property type="entry name" value="Phox-like domain"/>
    <property type="match status" value="1"/>
</dbReference>
<dbReference type="GO" id="GO:0048015">
    <property type="term" value="P:phosphatidylinositol-mediated signaling"/>
    <property type="evidence" value="ECO:0007669"/>
    <property type="project" value="TreeGrafter"/>
</dbReference>
<dbReference type="Gene3D" id="3.10.20.90">
    <property type="entry name" value="Phosphatidylinositol 3-kinase Catalytic Subunit, Chain A, domain 1"/>
    <property type="match status" value="1"/>
</dbReference>
<dbReference type="InterPro" id="IPR000008">
    <property type="entry name" value="C2_dom"/>
</dbReference>
<dbReference type="Pfam" id="PF00168">
    <property type="entry name" value="C2"/>
    <property type="match status" value="1"/>
</dbReference>
<dbReference type="SMART" id="SM00144">
    <property type="entry name" value="PI3K_rbd"/>
    <property type="match status" value="1"/>
</dbReference>
<dbReference type="InterPro" id="IPR002420">
    <property type="entry name" value="PI3K-type_C2_dom"/>
</dbReference>
<dbReference type="GeneTree" id="ENSGT00940000157813"/>
<evidence type="ECO:0000256" key="28">
    <source>
        <dbReference type="ARBA" id="ARBA00029297"/>
    </source>
</evidence>
<evidence type="ECO:0000256" key="30">
    <source>
        <dbReference type="ARBA" id="ARBA00079346"/>
    </source>
</evidence>
<feature type="domain" description="PIK helical" evidence="35">
    <location>
        <begin position="902"/>
        <end position="1078"/>
    </location>
</feature>
<reference evidence="38" key="2">
    <citation type="submission" date="2020-02" db="EMBL/GenBank/DDBJ databases">
        <title>Esox lucius (northern pike) genome, fEsoLuc1, primary haplotype.</title>
        <authorList>
            <person name="Myers G."/>
            <person name="Karagic N."/>
            <person name="Meyer A."/>
            <person name="Pippel M."/>
            <person name="Reichard M."/>
            <person name="Winkler S."/>
            <person name="Tracey A."/>
            <person name="Sims Y."/>
            <person name="Howe K."/>
            <person name="Rhie A."/>
            <person name="Formenti G."/>
            <person name="Durbin R."/>
            <person name="Fedrigo O."/>
            <person name="Jarvis E.D."/>
        </authorList>
    </citation>
    <scope>NUCLEOTIDE SEQUENCE [LARGE SCALE GENOMIC DNA]</scope>
</reference>
<dbReference type="GO" id="GO:0030136">
    <property type="term" value="C:clathrin-coated vesicle"/>
    <property type="evidence" value="ECO:0007669"/>
    <property type="project" value="UniProtKB-SubCell"/>
</dbReference>
<comment type="cofactor">
    <cofactor evidence="1">
        <name>Ca(2+)</name>
        <dbReference type="ChEBI" id="CHEBI:29108"/>
    </cofactor>
</comment>
<evidence type="ECO:0000256" key="13">
    <source>
        <dbReference type="ARBA" id="ARBA00022490"/>
    </source>
</evidence>
<evidence type="ECO:0000256" key="17">
    <source>
        <dbReference type="ARBA" id="ARBA00022741"/>
    </source>
</evidence>
<evidence type="ECO:0000256" key="27">
    <source>
        <dbReference type="ARBA" id="ARBA00023985"/>
    </source>
</evidence>
<dbReference type="Pfam" id="PF00794">
    <property type="entry name" value="PI3K_rbd"/>
    <property type="match status" value="1"/>
</dbReference>
<dbReference type="Pfam" id="PF00787">
    <property type="entry name" value="PX"/>
    <property type="match status" value="1"/>
</dbReference>
<evidence type="ECO:0000256" key="1">
    <source>
        <dbReference type="ARBA" id="ARBA00001913"/>
    </source>
</evidence>
<keyword evidence="19" id="KW-0067">ATP-binding</keyword>
<evidence type="ECO:0000256" key="23">
    <source>
        <dbReference type="ARBA" id="ARBA00023136"/>
    </source>
</evidence>
<evidence type="ECO:0000313" key="39">
    <source>
        <dbReference type="Proteomes" id="UP000265140"/>
    </source>
</evidence>
<reference evidence="39" key="1">
    <citation type="journal article" date="2014" name="PLoS ONE">
        <title>The genome and linkage map of the northern pike (Esox lucius): conserved synteny revealed between the salmonid sister group and the Neoteleostei.</title>
        <authorList>
            <person name="Rondeau E.B."/>
            <person name="Minkley D.R."/>
            <person name="Leong J.S."/>
            <person name="Messmer A.M."/>
            <person name="Jantzen J.R."/>
            <person name="von Schalburg K.R."/>
            <person name="Lemon C."/>
            <person name="Bird N.H."/>
            <person name="Koop B.F."/>
        </authorList>
    </citation>
    <scope>NUCLEOTIDE SEQUENCE</scope>
</reference>
<feature type="region of interest" description="Disordered" evidence="31">
    <location>
        <begin position="692"/>
        <end position="724"/>
    </location>
</feature>
<keyword evidence="13" id="KW-0963">Cytoplasm</keyword>
<dbReference type="GO" id="GO:0016477">
    <property type="term" value="P:cell migration"/>
    <property type="evidence" value="ECO:0007669"/>
    <property type="project" value="TreeGrafter"/>
</dbReference>
<dbReference type="GO" id="GO:0016303">
    <property type="term" value="F:1-phosphatidylinositol-3-kinase activity"/>
    <property type="evidence" value="ECO:0007669"/>
    <property type="project" value="UniProtKB-EC"/>
</dbReference>
<evidence type="ECO:0000256" key="14">
    <source>
        <dbReference type="ARBA" id="ARBA00022553"/>
    </source>
</evidence>
<protein>
    <recommendedName>
        <fullName evidence="29">Phosphatidylinositol 4-phosphate 3-kinase C2 domain-containing subunit alpha</fullName>
        <ecNumber evidence="10">2.7.1.137</ecNumber>
        <ecNumber evidence="8">2.7.1.153</ecNumber>
        <ecNumber evidence="9">2.7.1.154</ecNumber>
    </recommendedName>
    <alternativeName>
        <fullName evidence="30">Phosphoinositide 3-kinase-C2-alpha</fullName>
    </alternativeName>
</protein>
<dbReference type="Gene3D" id="1.25.40.70">
    <property type="entry name" value="Phosphatidylinositol 3-kinase, accessory domain (PIK)"/>
    <property type="match status" value="1"/>
</dbReference>
<dbReference type="PANTHER" id="PTHR10048:SF28">
    <property type="entry name" value="PHOSPHATIDYLINOSITOL 4-PHOSPHATE 3-KINASE C2 DOMAIN-CONTAINING SUBUNIT ALPHA"/>
    <property type="match status" value="1"/>
</dbReference>
<keyword evidence="20" id="KW-0007">Acetylation</keyword>
<dbReference type="GeneID" id="105018471"/>
<proteinExistence type="inferred from homology"/>
<keyword evidence="18" id="KW-0418">Kinase</keyword>
<accession>A0A6Q2Z7Y1</accession>
<evidence type="ECO:0000256" key="9">
    <source>
        <dbReference type="ARBA" id="ARBA00012013"/>
    </source>
</evidence>
<reference evidence="38" key="4">
    <citation type="submission" date="2025-09" db="UniProtKB">
        <authorList>
            <consortium name="Ensembl"/>
        </authorList>
    </citation>
    <scope>IDENTIFICATION</scope>
</reference>
<evidence type="ECO:0000256" key="22">
    <source>
        <dbReference type="ARBA" id="ARBA00023098"/>
    </source>
</evidence>
<evidence type="ECO:0000259" key="37">
    <source>
        <dbReference type="PROSITE" id="PS51547"/>
    </source>
</evidence>
<dbReference type="PROSITE" id="PS00916">
    <property type="entry name" value="PI3_4_KINASE_2"/>
    <property type="match status" value="1"/>
</dbReference>
<keyword evidence="39" id="KW-1185">Reference proteome</keyword>
<dbReference type="FunFam" id="2.60.40.150:FF:000116">
    <property type="entry name" value="Phosphatidylinositol 4-phosphate 3-kinase C2 domain-containing subunit alpha"/>
    <property type="match status" value="1"/>
</dbReference>
<evidence type="ECO:0000313" key="38">
    <source>
        <dbReference type="Ensembl" id="ENSELUP00000073855.1"/>
    </source>
</evidence>
<dbReference type="Bgee" id="ENSELUG00000003559">
    <property type="expression patterns" value="Expressed in stomach and 14 other cell types or tissues"/>
</dbReference>
<dbReference type="FunFam" id="1.10.1070.11:FF:000003">
    <property type="entry name" value="Phosphatidylinositol 4-phosphate 3-kinase C2 domain-containing subunit beta"/>
    <property type="match status" value="1"/>
</dbReference>
<comment type="catalytic activity">
    <reaction evidence="28">
        <text>a 1,2-diacyl-sn-glycero-3-phospho-(1D-myo-inositol 4-phosphate) + ATP = a 1,2-diacyl-sn-glycero-3-phospho-(1D-myo-inositol-3,4-bisphosphate) + ADP + H(+)</text>
        <dbReference type="Rhea" id="RHEA:18373"/>
        <dbReference type="ChEBI" id="CHEBI:15378"/>
        <dbReference type="ChEBI" id="CHEBI:30616"/>
        <dbReference type="ChEBI" id="CHEBI:57658"/>
        <dbReference type="ChEBI" id="CHEBI:58178"/>
        <dbReference type="ChEBI" id="CHEBI:456216"/>
        <dbReference type="EC" id="2.7.1.154"/>
    </reaction>
    <physiologicalReaction direction="left-to-right" evidence="28">
        <dbReference type="Rhea" id="RHEA:18374"/>
    </physiologicalReaction>
</comment>
<feature type="compositionally biased region" description="Low complexity" evidence="31">
    <location>
        <begin position="360"/>
        <end position="371"/>
    </location>
</feature>
<dbReference type="EC" id="2.7.1.153" evidence="8"/>
<dbReference type="SUPFAM" id="SSF54236">
    <property type="entry name" value="Ubiquitin-like"/>
    <property type="match status" value="1"/>
</dbReference>
<dbReference type="Gene3D" id="3.30.1010.10">
    <property type="entry name" value="Phosphatidylinositol 3-kinase Catalytic Subunit, Chain A, domain 4"/>
    <property type="match status" value="1"/>
</dbReference>
<dbReference type="GO" id="GO:0006887">
    <property type="term" value="P:exocytosis"/>
    <property type="evidence" value="ECO:0007669"/>
    <property type="project" value="UniProtKB-KW"/>
</dbReference>
<dbReference type="InterPro" id="IPR037705">
    <property type="entry name" value="PI3-kinase_C2-alpha_cat"/>
</dbReference>
<comment type="similarity">
    <text evidence="7">Belongs to the PI3/PI4-kinase family. Type III PI4K subfamily.</text>
</comment>
<dbReference type="FunFam" id="2.60.40.150:FF:000036">
    <property type="entry name" value="phosphatidylinositol 4-phosphate 3-kinase C2 domain-containing subunit beta"/>
    <property type="match status" value="1"/>
</dbReference>
<evidence type="ECO:0000256" key="15">
    <source>
        <dbReference type="ARBA" id="ARBA00022583"/>
    </source>
</evidence>
<dbReference type="FunFam" id="3.30.1010.10:FF:000001">
    <property type="entry name" value="Phosphatidylinositol 4-phosphate 3-kinase C2 domain-containing subunit beta"/>
    <property type="match status" value="1"/>
</dbReference>
<dbReference type="PROSITE" id="PS51546">
    <property type="entry name" value="PI3K_RBD"/>
    <property type="match status" value="1"/>
</dbReference>
<dbReference type="InParanoid" id="A0A6Q2Z7Y1"/>
<keyword evidence="15" id="KW-0254">Endocytosis</keyword>
<evidence type="ECO:0000256" key="29">
    <source>
        <dbReference type="ARBA" id="ARBA00069404"/>
    </source>
</evidence>
<dbReference type="GO" id="GO:0043491">
    <property type="term" value="P:phosphatidylinositol 3-kinase/protein kinase B signal transduction"/>
    <property type="evidence" value="ECO:0007669"/>
    <property type="project" value="TreeGrafter"/>
</dbReference>
<feature type="domain" description="PI3K-RBD" evidence="36">
    <location>
        <begin position="452"/>
        <end position="540"/>
    </location>
</feature>
<dbReference type="Pfam" id="PF00792">
    <property type="entry name" value="PI3K_C2"/>
    <property type="match status" value="1"/>
</dbReference>
<dbReference type="FunFam" id="3.10.20.90:FF:000156">
    <property type="entry name" value="Phosphatidylinositol 4-phosphate 3-kinase C2 domain-containing subunit alpha"/>
    <property type="match status" value="1"/>
</dbReference>